<keyword evidence="6" id="KW-0808">Transferase</keyword>
<feature type="region of interest" description="Disordered" evidence="4">
    <location>
        <begin position="47"/>
        <end position="68"/>
    </location>
</feature>
<feature type="chain" id="PRO_5004171492" evidence="5">
    <location>
        <begin position="27"/>
        <end position="539"/>
    </location>
</feature>
<dbReference type="InterPro" id="IPR011990">
    <property type="entry name" value="TPR-like_helical_dom_sf"/>
</dbReference>
<dbReference type="PROSITE" id="PS50005">
    <property type="entry name" value="TPR"/>
    <property type="match status" value="2"/>
</dbReference>
<dbReference type="STRING" id="314344.AL013_11945"/>
<dbReference type="Proteomes" id="UP000005297">
    <property type="component" value="Unassembled WGS sequence"/>
</dbReference>
<dbReference type="InterPro" id="IPR019734">
    <property type="entry name" value="TPR_rpt"/>
</dbReference>
<evidence type="ECO:0000256" key="5">
    <source>
        <dbReference type="SAM" id="SignalP"/>
    </source>
</evidence>
<proteinExistence type="predicted"/>
<keyword evidence="1" id="KW-0677">Repeat</keyword>
<name>Q0F3B1_9PROT</name>
<dbReference type="PANTHER" id="PTHR44943">
    <property type="entry name" value="CELLULOSE SYNTHASE OPERON PROTEIN C"/>
    <property type="match status" value="1"/>
</dbReference>
<evidence type="ECO:0000256" key="1">
    <source>
        <dbReference type="ARBA" id="ARBA00022737"/>
    </source>
</evidence>
<dbReference type="eggNOG" id="COG0457">
    <property type="taxonomic scope" value="Bacteria"/>
</dbReference>
<evidence type="ECO:0000313" key="6">
    <source>
        <dbReference type="EMBL" id="EAU56030.1"/>
    </source>
</evidence>
<evidence type="ECO:0000313" key="7">
    <source>
        <dbReference type="Proteomes" id="UP000005297"/>
    </source>
</evidence>
<dbReference type="SUPFAM" id="SSF48452">
    <property type="entry name" value="TPR-like"/>
    <property type="match status" value="1"/>
</dbReference>
<dbReference type="HOGENOM" id="CLU_554081_0_0_0"/>
<keyword evidence="2 3" id="KW-0802">TPR repeat</keyword>
<dbReference type="Pfam" id="PF13432">
    <property type="entry name" value="TPR_16"/>
    <property type="match status" value="2"/>
</dbReference>
<feature type="repeat" description="TPR" evidence="3">
    <location>
        <begin position="100"/>
        <end position="133"/>
    </location>
</feature>
<evidence type="ECO:0000256" key="4">
    <source>
        <dbReference type="SAM" id="MobiDB-lite"/>
    </source>
</evidence>
<feature type="repeat" description="TPR" evidence="3">
    <location>
        <begin position="168"/>
        <end position="201"/>
    </location>
</feature>
<dbReference type="Gene3D" id="1.25.40.10">
    <property type="entry name" value="Tetratricopeptide repeat domain"/>
    <property type="match status" value="2"/>
</dbReference>
<keyword evidence="7" id="KW-1185">Reference proteome</keyword>
<organism evidence="6 7">
    <name type="scientific">Mariprofundus ferrooxydans PV-1</name>
    <dbReference type="NCBI Taxonomy" id="314345"/>
    <lineage>
        <taxon>Bacteria</taxon>
        <taxon>Pseudomonadati</taxon>
        <taxon>Pseudomonadota</taxon>
        <taxon>Candidatius Mariprofundia</taxon>
        <taxon>Mariprofundales</taxon>
        <taxon>Mariprofundaceae</taxon>
        <taxon>Mariprofundus</taxon>
    </lineage>
</organism>
<dbReference type="OrthoDB" id="549777at2"/>
<dbReference type="Pfam" id="PF13557">
    <property type="entry name" value="Phenol_MetA_deg"/>
    <property type="match status" value="1"/>
</dbReference>
<dbReference type="GO" id="GO:0016740">
    <property type="term" value="F:transferase activity"/>
    <property type="evidence" value="ECO:0007669"/>
    <property type="project" value="UniProtKB-KW"/>
</dbReference>
<accession>Q0F3B1</accession>
<dbReference type="EMBL" id="AATS01000001">
    <property type="protein sequence ID" value="EAU56030.1"/>
    <property type="molecule type" value="Genomic_DNA"/>
</dbReference>
<evidence type="ECO:0000256" key="2">
    <source>
        <dbReference type="ARBA" id="ARBA00022803"/>
    </source>
</evidence>
<dbReference type="InterPro" id="IPR025737">
    <property type="entry name" value="FApF"/>
</dbReference>
<dbReference type="InterPro" id="IPR051685">
    <property type="entry name" value="Ycf3/AcsC/BcsC/TPR_MFPF"/>
</dbReference>
<dbReference type="AlphaFoldDB" id="Q0F3B1"/>
<comment type="caution">
    <text evidence="6">The sequence shown here is derived from an EMBL/GenBank/DDBJ whole genome shotgun (WGS) entry which is preliminary data.</text>
</comment>
<dbReference type="PANTHER" id="PTHR44943:SF8">
    <property type="entry name" value="TPR REPEAT-CONTAINING PROTEIN MJ0263"/>
    <property type="match status" value="1"/>
</dbReference>
<evidence type="ECO:0000256" key="3">
    <source>
        <dbReference type="PROSITE-ProRule" id="PRU00339"/>
    </source>
</evidence>
<sequence length="539" mass="60242">MRKSGIFIRQGLIFMLTLSGPGITLALNPAAAEAQVVVIFDLDHPPGKSQPNTADERHDYAPQGESASGVIQAHDSYNKGDFEEALSQLRKLIADNPKSAPLYYQLGLTYQGMLRYPEAVTAFSRSAELDPSRGDVYTHLGEMLYRLGRYPEALTALESGASKGAQPAYTAYMKGLVLIELADYPAAIDALQQAQSLDPEFTQKVTYSIGVAYSRQKDPLAAEETFRNAIAMDAGSPAGVYSDLSLQQLLDKQAARPLHLDIAYGLHYDDNVVLKPGPTVSAVFPSGQRDFVHVLSMHAGYMPESGGTSGFRADGWYYKSIHNKLSAMDVDGASMSLTPYMKTGAGTLLVEGRTDYYWIGRKRYLNIIGINPSFSFSINATYHGIVHAGYQSKQFLQQPLNIFEDRDAVNGSVGYTHYIYSDDKRAYLSVDYTFDTDNARGDNWDYLGHRLSLSALYFFNNDFTLRFNGEYYRQNYSNIHTVFGQKRRDSIFTLAPILRYNLTHEAKLLLQYTHVQAHSNLRVYQYARNITGMGFEYAY</sequence>
<dbReference type="SMART" id="SM00028">
    <property type="entry name" value="TPR"/>
    <property type="match status" value="4"/>
</dbReference>
<protein>
    <submittedName>
        <fullName evidence="6">O-linked N-acetylglucosamine transferase</fullName>
    </submittedName>
</protein>
<keyword evidence="5" id="KW-0732">Signal</keyword>
<feature type="signal peptide" evidence="5">
    <location>
        <begin position="1"/>
        <end position="26"/>
    </location>
</feature>
<gene>
    <name evidence="6" type="ORF">SPV1_04398</name>
</gene>
<reference evidence="6 7" key="1">
    <citation type="submission" date="2006-09" db="EMBL/GenBank/DDBJ databases">
        <authorList>
            <person name="Emerson D."/>
            <person name="Ferriera S."/>
            <person name="Johnson J."/>
            <person name="Kravitz S."/>
            <person name="Halpern A."/>
            <person name="Remington K."/>
            <person name="Beeson K."/>
            <person name="Tran B."/>
            <person name="Rogers Y.-H."/>
            <person name="Friedman R."/>
            <person name="Venter J.C."/>
        </authorList>
    </citation>
    <scope>NUCLEOTIDE SEQUENCE [LARGE SCALE GENOMIC DNA]</scope>
    <source>
        <strain evidence="6 7">PV-1</strain>
    </source>
</reference>
<dbReference type="InParanoid" id="Q0F3B1"/>